<evidence type="ECO:0000313" key="4">
    <source>
        <dbReference type="Proteomes" id="UP000014760"/>
    </source>
</evidence>
<dbReference type="Gene3D" id="3.40.50.150">
    <property type="entry name" value="Vaccinia Virus protein VP39"/>
    <property type="match status" value="1"/>
</dbReference>
<feature type="domain" description="Methyltransferase FkbM" evidence="1">
    <location>
        <begin position="126"/>
        <end position="284"/>
    </location>
</feature>
<sequence>MEDKVTMLRIISKPRVILAVVISTLSFFIFLKSSLRDMPPPSTVHCEPPEVKTDDFVPANIHLSFLNNDYKGDTRTLQKYIRASIVGHAHRGYNLFGPGRFSFSQAGQDRTVDALLHRRRNGFFVECGAAEGETFSNTLFFERARNWDGLLIEANPNLFKKLLAKGRQAYSINACLSLSYAPKMSEFFLAGLLGGLSDGFTETQKTAVGFEGNKVDRVNVQCYPFNQIMAAMGRTHIDYFSLDVEGPEVAILKTINFEKLRIDVISIEYTMWNGKNTDVTASKKKLNDVREVMNATGLYDEHSISKIQTQDTGDLEADGLDTQSVRIFIRGMFQHSSQTAAIIDNCREGKWVEDDRLKLVLKMLDWRQIKQEGKTHWYQHLCDFKVLLRGAIASTGDDDDAYLSIPDLDFYKGSKTSIFVPETGVGLFLKRVVGSLALDDKEQTCV</sequence>
<dbReference type="OrthoDB" id="6352234at2759"/>
<dbReference type="GO" id="GO:0016197">
    <property type="term" value="P:endosomal transport"/>
    <property type="evidence" value="ECO:0007669"/>
    <property type="project" value="TreeGrafter"/>
</dbReference>
<reference evidence="3" key="3">
    <citation type="submission" date="2015-06" db="UniProtKB">
        <authorList>
            <consortium name="EnsemblMetazoa"/>
        </authorList>
    </citation>
    <scope>IDENTIFICATION</scope>
</reference>
<dbReference type="EnsemblMetazoa" id="CapteT198640">
    <property type="protein sequence ID" value="CapteP198640"/>
    <property type="gene ID" value="CapteG198640"/>
</dbReference>
<reference evidence="2 4" key="2">
    <citation type="journal article" date="2013" name="Nature">
        <title>Insights into bilaterian evolution from three spiralian genomes.</title>
        <authorList>
            <person name="Simakov O."/>
            <person name="Marletaz F."/>
            <person name="Cho S.J."/>
            <person name="Edsinger-Gonzales E."/>
            <person name="Havlak P."/>
            <person name="Hellsten U."/>
            <person name="Kuo D.H."/>
            <person name="Larsson T."/>
            <person name="Lv J."/>
            <person name="Arendt D."/>
            <person name="Savage R."/>
            <person name="Osoegawa K."/>
            <person name="de Jong P."/>
            <person name="Grimwood J."/>
            <person name="Chapman J.A."/>
            <person name="Shapiro H."/>
            <person name="Aerts A."/>
            <person name="Otillar R.P."/>
            <person name="Terry A.Y."/>
            <person name="Boore J.L."/>
            <person name="Grigoriev I.V."/>
            <person name="Lindberg D.R."/>
            <person name="Seaver E.C."/>
            <person name="Weisblat D.A."/>
            <person name="Putnam N.H."/>
            <person name="Rokhsar D.S."/>
        </authorList>
    </citation>
    <scope>NUCLEOTIDE SEQUENCE</scope>
    <source>
        <strain evidence="2 4">I ESC-2004</strain>
    </source>
</reference>
<evidence type="ECO:0000313" key="2">
    <source>
        <dbReference type="EMBL" id="ELT88065.1"/>
    </source>
</evidence>
<evidence type="ECO:0000313" key="3">
    <source>
        <dbReference type="EnsemblMetazoa" id="CapteP198640"/>
    </source>
</evidence>
<dbReference type="GO" id="GO:0005886">
    <property type="term" value="C:plasma membrane"/>
    <property type="evidence" value="ECO:0007669"/>
    <property type="project" value="TreeGrafter"/>
</dbReference>
<dbReference type="GO" id="GO:0006888">
    <property type="term" value="P:endoplasmic reticulum to Golgi vesicle-mediated transport"/>
    <property type="evidence" value="ECO:0007669"/>
    <property type="project" value="TreeGrafter"/>
</dbReference>
<dbReference type="SUPFAM" id="SSF53335">
    <property type="entry name" value="S-adenosyl-L-methionine-dependent methyltransferases"/>
    <property type="match status" value="1"/>
</dbReference>
<dbReference type="Pfam" id="PF05050">
    <property type="entry name" value="Methyltransf_21"/>
    <property type="match status" value="1"/>
</dbReference>
<dbReference type="InterPro" id="IPR006342">
    <property type="entry name" value="FkbM_mtfrase"/>
</dbReference>
<proteinExistence type="predicted"/>
<reference evidence="4" key="1">
    <citation type="submission" date="2012-12" db="EMBL/GenBank/DDBJ databases">
        <authorList>
            <person name="Hellsten U."/>
            <person name="Grimwood J."/>
            <person name="Chapman J.A."/>
            <person name="Shapiro H."/>
            <person name="Aerts A."/>
            <person name="Otillar R.P."/>
            <person name="Terry A.Y."/>
            <person name="Boore J.L."/>
            <person name="Simakov O."/>
            <person name="Marletaz F."/>
            <person name="Cho S.-J."/>
            <person name="Edsinger-Gonzales E."/>
            <person name="Havlak P."/>
            <person name="Kuo D.-H."/>
            <person name="Larsson T."/>
            <person name="Lv J."/>
            <person name="Arendt D."/>
            <person name="Savage R."/>
            <person name="Osoegawa K."/>
            <person name="de Jong P."/>
            <person name="Lindberg D.R."/>
            <person name="Seaver E.C."/>
            <person name="Weisblat D.A."/>
            <person name="Putnam N.H."/>
            <person name="Grigoriev I.V."/>
            <person name="Rokhsar D.S."/>
        </authorList>
    </citation>
    <scope>NUCLEOTIDE SEQUENCE</scope>
    <source>
        <strain evidence="4">I ESC-2004</strain>
    </source>
</reference>
<organism evidence="2">
    <name type="scientific">Capitella teleta</name>
    <name type="common">Polychaete worm</name>
    <dbReference type="NCBI Taxonomy" id="283909"/>
    <lineage>
        <taxon>Eukaryota</taxon>
        <taxon>Metazoa</taxon>
        <taxon>Spiralia</taxon>
        <taxon>Lophotrochozoa</taxon>
        <taxon>Annelida</taxon>
        <taxon>Polychaeta</taxon>
        <taxon>Sedentaria</taxon>
        <taxon>Scolecida</taxon>
        <taxon>Capitellidae</taxon>
        <taxon>Capitella</taxon>
    </lineage>
</organism>
<dbReference type="EMBL" id="KB312009">
    <property type="protein sequence ID" value="ELT88065.1"/>
    <property type="molecule type" value="Genomic_DNA"/>
</dbReference>
<dbReference type="Proteomes" id="UP000014760">
    <property type="component" value="Unassembled WGS sequence"/>
</dbReference>
<evidence type="ECO:0000259" key="1">
    <source>
        <dbReference type="Pfam" id="PF05050"/>
    </source>
</evidence>
<dbReference type="PANTHER" id="PTHR34009">
    <property type="entry name" value="PROTEIN STAR"/>
    <property type="match status" value="1"/>
</dbReference>
<dbReference type="InterPro" id="IPR053202">
    <property type="entry name" value="EGF_Rcpt_Signaling_Reg"/>
</dbReference>
<dbReference type="GO" id="GO:0005794">
    <property type="term" value="C:Golgi apparatus"/>
    <property type="evidence" value="ECO:0007669"/>
    <property type="project" value="TreeGrafter"/>
</dbReference>
<protein>
    <recommendedName>
        <fullName evidence="1">Methyltransferase FkbM domain-containing protein</fullName>
    </recommendedName>
</protein>
<dbReference type="InterPro" id="IPR029063">
    <property type="entry name" value="SAM-dependent_MTases_sf"/>
</dbReference>
<dbReference type="PANTHER" id="PTHR34009:SF2">
    <property type="entry name" value="PROTEIN STAR"/>
    <property type="match status" value="1"/>
</dbReference>
<dbReference type="GO" id="GO:0005789">
    <property type="term" value="C:endoplasmic reticulum membrane"/>
    <property type="evidence" value="ECO:0007669"/>
    <property type="project" value="TreeGrafter"/>
</dbReference>
<accession>R7T9I0</accession>
<dbReference type="HOGENOM" id="CLU_614295_0_0_1"/>
<gene>
    <name evidence="2" type="ORF">CAPTEDRAFT_198640</name>
</gene>
<keyword evidence="4" id="KW-1185">Reference proteome</keyword>
<dbReference type="AlphaFoldDB" id="R7T9I0"/>
<dbReference type="EMBL" id="AMQN01015555">
    <property type="status" value="NOT_ANNOTATED_CDS"/>
    <property type="molecule type" value="Genomic_DNA"/>
</dbReference>
<name>R7T9I0_CAPTE</name>
<dbReference type="GO" id="GO:0031902">
    <property type="term" value="C:late endosome membrane"/>
    <property type="evidence" value="ECO:0007669"/>
    <property type="project" value="TreeGrafter"/>
</dbReference>